<dbReference type="InterPro" id="IPR052514">
    <property type="entry name" value="SAM-dependent_MTase"/>
</dbReference>
<dbReference type="Proteomes" id="UP000555552">
    <property type="component" value="Unassembled WGS sequence"/>
</dbReference>
<organism evidence="2 3">
    <name type="scientific">Pseudokineococcus marinus</name>
    <dbReference type="NCBI Taxonomy" id="351215"/>
    <lineage>
        <taxon>Bacteria</taxon>
        <taxon>Bacillati</taxon>
        <taxon>Actinomycetota</taxon>
        <taxon>Actinomycetes</taxon>
        <taxon>Kineosporiales</taxon>
        <taxon>Kineosporiaceae</taxon>
        <taxon>Pseudokineococcus</taxon>
    </lineage>
</organism>
<dbReference type="EMBL" id="JABEMA010000224">
    <property type="protein sequence ID" value="NNH23933.1"/>
    <property type="molecule type" value="Genomic_DNA"/>
</dbReference>
<keyword evidence="3" id="KW-1185">Reference proteome</keyword>
<dbReference type="SUPFAM" id="SSF53335">
    <property type="entry name" value="S-adenosyl-L-methionine-dependent methyltransferases"/>
    <property type="match status" value="1"/>
</dbReference>
<dbReference type="AlphaFoldDB" id="A0A849BRC4"/>
<evidence type="ECO:0000313" key="2">
    <source>
        <dbReference type="EMBL" id="NNH23933.1"/>
    </source>
</evidence>
<evidence type="ECO:0000259" key="1">
    <source>
        <dbReference type="Pfam" id="PF05050"/>
    </source>
</evidence>
<proteinExistence type="predicted"/>
<reference evidence="2 3" key="1">
    <citation type="submission" date="2020-05" db="EMBL/GenBank/DDBJ databases">
        <title>MicrobeNet Type strains.</title>
        <authorList>
            <person name="Nicholson A.C."/>
        </authorList>
    </citation>
    <scope>NUCLEOTIDE SEQUENCE [LARGE SCALE GENOMIC DNA]</scope>
    <source>
        <strain evidence="2 3">JCM 14547</strain>
    </source>
</reference>
<dbReference type="GO" id="GO:0008168">
    <property type="term" value="F:methyltransferase activity"/>
    <property type="evidence" value="ECO:0007669"/>
    <property type="project" value="UniProtKB-KW"/>
</dbReference>
<dbReference type="InterPro" id="IPR006342">
    <property type="entry name" value="FkbM_mtfrase"/>
</dbReference>
<accession>A0A849BRC4</accession>
<dbReference type="PANTHER" id="PTHR34203:SF15">
    <property type="entry name" value="SLL1173 PROTEIN"/>
    <property type="match status" value="1"/>
</dbReference>
<keyword evidence="2" id="KW-0808">Transferase</keyword>
<dbReference type="Gene3D" id="3.40.50.150">
    <property type="entry name" value="Vaccinia Virus protein VP39"/>
    <property type="match status" value="1"/>
</dbReference>
<dbReference type="NCBIfam" id="TIGR01444">
    <property type="entry name" value="fkbM_fam"/>
    <property type="match status" value="1"/>
</dbReference>
<dbReference type="Pfam" id="PF05050">
    <property type="entry name" value="Methyltransf_21"/>
    <property type="match status" value="1"/>
</dbReference>
<dbReference type="RefSeq" id="WP_171203716.1">
    <property type="nucleotide sequence ID" value="NZ_BAAANP010000027.1"/>
</dbReference>
<evidence type="ECO:0000313" key="3">
    <source>
        <dbReference type="Proteomes" id="UP000555552"/>
    </source>
</evidence>
<keyword evidence="2" id="KW-0489">Methyltransferase</keyword>
<dbReference type="InterPro" id="IPR029063">
    <property type="entry name" value="SAM-dependent_MTases_sf"/>
</dbReference>
<protein>
    <submittedName>
        <fullName evidence="2">FkbM family methyltransferase</fullName>
    </submittedName>
</protein>
<feature type="domain" description="Methyltransferase FkbM" evidence="1">
    <location>
        <begin position="120"/>
        <end position="261"/>
    </location>
</feature>
<gene>
    <name evidence="2" type="ORF">HLB09_12715</name>
</gene>
<comment type="caution">
    <text evidence="2">The sequence shown here is derived from an EMBL/GenBank/DDBJ whole genome shotgun (WGS) entry which is preliminary data.</text>
</comment>
<dbReference type="GO" id="GO:0032259">
    <property type="term" value="P:methylation"/>
    <property type="evidence" value="ECO:0007669"/>
    <property type="project" value="UniProtKB-KW"/>
</dbReference>
<name>A0A849BRC4_9ACTN</name>
<dbReference type="PANTHER" id="PTHR34203">
    <property type="entry name" value="METHYLTRANSFERASE, FKBM FAMILY PROTEIN"/>
    <property type="match status" value="1"/>
</dbReference>
<sequence>MDDDAVVTTGPAARNARRRSWYGTKKHVKRAASAPLVAPVLHAVVERRSGTAAASRLPAPVTVRRVRGRVAGHEFTMLSPARCVVAKELHWGGGRRPGAADQLALEVFARLVPGARTVLDVGAYTGVFSLVAALAEPSARVHAFELVPANAVALLDNLLANDLLPHVEVHLAGVGRDGGTLRVPSGRGGSALPDFLSTGEEAADGVLVPTTSLDALLDRTPGGTGPAVAKIDVEGAEGEVLRSGRRLLEASRPDLLLELLPAADVPAVEAALAGLGHRALLVTDEALVEHDRPHADPVHRDWLLTTRTPEELRRLGVPVRALGT</sequence>